<gene>
    <name evidence="3" type="ORF">B0H17DRAFT_1089363</name>
</gene>
<dbReference type="GO" id="GO:0004674">
    <property type="term" value="F:protein serine/threonine kinase activity"/>
    <property type="evidence" value="ECO:0007669"/>
    <property type="project" value="InterPro"/>
</dbReference>
<sequence length="323" mass="36294">MPSALPYSVSMPIFPSQDRTLDPKSQGEDEEGSDFRDDFSDFHLIAANAYGTVNRALERATGRVVAVKTVICDSDGGHPNRYTSGDGRIAKDFTLLERTRHPHVLRILSVYCGMPGGLTHIILEYMEGGTLLEYLLEQNRQQESCATPGSFIRGLPEIACRDIMYQLCQAMSYVHRRGVLHCNLKPENILLTGDKMPFIKVAGFGLAIKSEGERMDIRGSFDYAAPEVVCHSGYDHRADSWSAGITLFAMLLLESPHVSGHHIAGEPIALEWDALRERLSEDGQDFLRRLLCEDPSGRCSMEEALHHRWLVYHRPMYPNILYP</sequence>
<dbReference type="PANTHER" id="PTHR24348">
    <property type="entry name" value="SERINE/THREONINE-PROTEIN KINASE UNC-51-RELATED"/>
    <property type="match status" value="1"/>
</dbReference>
<feature type="compositionally biased region" description="Basic and acidic residues" evidence="1">
    <location>
        <begin position="19"/>
        <end position="36"/>
    </location>
</feature>
<feature type="region of interest" description="Disordered" evidence="1">
    <location>
        <begin position="1"/>
        <end position="36"/>
    </location>
</feature>
<dbReference type="GO" id="GO:0010506">
    <property type="term" value="P:regulation of autophagy"/>
    <property type="evidence" value="ECO:0007669"/>
    <property type="project" value="InterPro"/>
</dbReference>
<dbReference type="Proteomes" id="UP001221757">
    <property type="component" value="Unassembled WGS sequence"/>
</dbReference>
<dbReference type="GO" id="GO:0005737">
    <property type="term" value="C:cytoplasm"/>
    <property type="evidence" value="ECO:0007669"/>
    <property type="project" value="TreeGrafter"/>
</dbReference>
<dbReference type="Gene3D" id="1.10.510.10">
    <property type="entry name" value="Transferase(Phosphotransferase) domain 1"/>
    <property type="match status" value="1"/>
</dbReference>
<dbReference type="InterPro" id="IPR011009">
    <property type="entry name" value="Kinase-like_dom_sf"/>
</dbReference>
<proteinExistence type="predicted"/>
<reference evidence="3" key="1">
    <citation type="submission" date="2023-03" db="EMBL/GenBank/DDBJ databases">
        <title>Massive genome expansion in bonnet fungi (Mycena s.s.) driven by repeated elements and novel gene families across ecological guilds.</title>
        <authorList>
            <consortium name="Lawrence Berkeley National Laboratory"/>
            <person name="Harder C.B."/>
            <person name="Miyauchi S."/>
            <person name="Viragh M."/>
            <person name="Kuo A."/>
            <person name="Thoen E."/>
            <person name="Andreopoulos B."/>
            <person name="Lu D."/>
            <person name="Skrede I."/>
            <person name="Drula E."/>
            <person name="Henrissat B."/>
            <person name="Morin E."/>
            <person name="Kohler A."/>
            <person name="Barry K."/>
            <person name="LaButti K."/>
            <person name="Morin E."/>
            <person name="Salamov A."/>
            <person name="Lipzen A."/>
            <person name="Mereny Z."/>
            <person name="Hegedus B."/>
            <person name="Baldrian P."/>
            <person name="Stursova M."/>
            <person name="Weitz H."/>
            <person name="Taylor A."/>
            <person name="Grigoriev I.V."/>
            <person name="Nagy L.G."/>
            <person name="Martin F."/>
            <person name="Kauserud H."/>
        </authorList>
    </citation>
    <scope>NUCLEOTIDE SEQUENCE</scope>
    <source>
        <strain evidence="3">CBHHK067</strain>
    </source>
</reference>
<dbReference type="InterPro" id="IPR000719">
    <property type="entry name" value="Prot_kinase_dom"/>
</dbReference>
<keyword evidence="4" id="KW-1185">Reference proteome</keyword>
<keyword evidence="3" id="KW-0418">Kinase</keyword>
<dbReference type="InterPro" id="IPR045269">
    <property type="entry name" value="Atg1-like"/>
</dbReference>
<accession>A0AAD7G4H9</accession>
<dbReference type="SUPFAM" id="SSF56112">
    <property type="entry name" value="Protein kinase-like (PK-like)"/>
    <property type="match status" value="1"/>
</dbReference>
<evidence type="ECO:0000313" key="3">
    <source>
        <dbReference type="EMBL" id="KAJ7667026.1"/>
    </source>
</evidence>
<protein>
    <submittedName>
        <fullName evidence="3">Kinase-like domain-containing protein</fullName>
    </submittedName>
</protein>
<name>A0AAD7G4H9_MYCRO</name>
<evidence type="ECO:0000313" key="4">
    <source>
        <dbReference type="Proteomes" id="UP001221757"/>
    </source>
</evidence>
<dbReference type="GO" id="GO:0005524">
    <property type="term" value="F:ATP binding"/>
    <property type="evidence" value="ECO:0007669"/>
    <property type="project" value="InterPro"/>
</dbReference>
<feature type="domain" description="Protein kinase" evidence="2">
    <location>
        <begin position="39"/>
        <end position="310"/>
    </location>
</feature>
<evidence type="ECO:0000256" key="1">
    <source>
        <dbReference type="SAM" id="MobiDB-lite"/>
    </source>
</evidence>
<comment type="caution">
    <text evidence="3">The sequence shown here is derived from an EMBL/GenBank/DDBJ whole genome shotgun (WGS) entry which is preliminary data.</text>
</comment>
<evidence type="ECO:0000259" key="2">
    <source>
        <dbReference type="PROSITE" id="PS50011"/>
    </source>
</evidence>
<keyword evidence="3" id="KW-0808">Transferase</keyword>
<dbReference type="AlphaFoldDB" id="A0AAD7G4H9"/>
<dbReference type="Pfam" id="PF00069">
    <property type="entry name" value="Pkinase"/>
    <property type="match status" value="1"/>
</dbReference>
<dbReference type="PROSITE" id="PS50011">
    <property type="entry name" value="PROTEIN_KINASE_DOM"/>
    <property type="match status" value="1"/>
</dbReference>
<dbReference type="EMBL" id="JARKIE010000207">
    <property type="protein sequence ID" value="KAJ7667026.1"/>
    <property type="molecule type" value="Genomic_DNA"/>
</dbReference>
<organism evidence="3 4">
    <name type="scientific">Mycena rosella</name>
    <name type="common">Pink bonnet</name>
    <name type="synonym">Agaricus rosellus</name>
    <dbReference type="NCBI Taxonomy" id="1033263"/>
    <lineage>
        <taxon>Eukaryota</taxon>
        <taxon>Fungi</taxon>
        <taxon>Dikarya</taxon>
        <taxon>Basidiomycota</taxon>
        <taxon>Agaricomycotina</taxon>
        <taxon>Agaricomycetes</taxon>
        <taxon>Agaricomycetidae</taxon>
        <taxon>Agaricales</taxon>
        <taxon>Marasmiineae</taxon>
        <taxon>Mycenaceae</taxon>
        <taxon>Mycena</taxon>
    </lineage>
</organism>